<dbReference type="Proteomes" id="UP000790709">
    <property type="component" value="Unassembled WGS sequence"/>
</dbReference>
<evidence type="ECO:0000313" key="1">
    <source>
        <dbReference type="EMBL" id="KAH7921609.1"/>
    </source>
</evidence>
<organism evidence="1 2">
    <name type="scientific">Leucogyrophana mollusca</name>
    <dbReference type="NCBI Taxonomy" id="85980"/>
    <lineage>
        <taxon>Eukaryota</taxon>
        <taxon>Fungi</taxon>
        <taxon>Dikarya</taxon>
        <taxon>Basidiomycota</taxon>
        <taxon>Agaricomycotina</taxon>
        <taxon>Agaricomycetes</taxon>
        <taxon>Agaricomycetidae</taxon>
        <taxon>Boletales</taxon>
        <taxon>Boletales incertae sedis</taxon>
        <taxon>Leucogyrophana</taxon>
    </lineage>
</organism>
<accession>A0ACB8B809</accession>
<evidence type="ECO:0000313" key="2">
    <source>
        <dbReference type="Proteomes" id="UP000790709"/>
    </source>
</evidence>
<dbReference type="EMBL" id="MU266519">
    <property type="protein sequence ID" value="KAH7921609.1"/>
    <property type="molecule type" value="Genomic_DNA"/>
</dbReference>
<name>A0ACB8B809_9AGAM</name>
<proteinExistence type="predicted"/>
<gene>
    <name evidence="1" type="ORF">BV22DRAFT_1049523</name>
</gene>
<protein>
    <submittedName>
        <fullName evidence="1">Uncharacterized protein</fullName>
    </submittedName>
</protein>
<keyword evidence="2" id="KW-1185">Reference proteome</keyword>
<reference evidence="1" key="1">
    <citation type="journal article" date="2021" name="New Phytol.">
        <title>Evolutionary innovations through gain and loss of genes in the ectomycorrhizal Boletales.</title>
        <authorList>
            <person name="Wu G."/>
            <person name="Miyauchi S."/>
            <person name="Morin E."/>
            <person name="Kuo A."/>
            <person name="Drula E."/>
            <person name="Varga T."/>
            <person name="Kohler A."/>
            <person name="Feng B."/>
            <person name="Cao Y."/>
            <person name="Lipzen A."/>
            <person name="Daum C."/>
            <person name="Hundley H."/>
            <person name="Pangilinan J."/>
            <person name="Johnson J."/>
            <person name="Barry K."/>
            <person name="LaButti K."/>
            <person name="Ng V."/>
            <person name="Ahrendt S."/>
            <person name="Min B."/>
            <person name="Choi I.G."/>
            <person name="Park H."/>
            <person name="Plett J.M."/>
            <person name="Magnuson J."/>
            <person name="Spatafora J.W."/>
            <person name="Nagy L.G."/>
            <person name="Henrissat B."/>
            <person name="Grigoriev I.V."/>
            <person name="Yang Z.L."/>
            <person name="Xu J."/>
            <person name="Martin F.M."/>
        </authorList>
    </citation>
    <scope>NUCLEOTIDE SEQUENCE</scope>
    <source>
        <strain evidence="1">KUC20120723A-06</strain>
    </source>
</reference>
<sequence length="181" mass="19393">MGIASALGQHRQVLVVEWLVAWGFVGAVASASCDRLGESVRDDLDCGAREELLEALHLAVVEELDAIVGIREGPKHVDKSVSGCCSMSAIDCRLRPYVACGNVVDIVRTMAGSDWVEVLSQALVVRRGRLSHPPYGFAMFSLELPDGGMGPDEDAHYLDVKICLNGAISFTASVQLQPLAE</sequence>
<comment type="caution">
    <text evidence="1">The sequence shown here is derived from an EMBL/GenBank/DDBJ whole genome shotgun (WGS) entry which is preliminary data.</text>
</comment>